<dbReference type="Pfam" id="PF01261">
    <property type="entry name" value="AP_endonuc_2"/>
    <property type="match status" value="1"/>
</dbReference>
<dbReference type="PROSITE" id="PS51318">
    <property type="entry name" value="TAT"/>
    <property type="match status" value="1"/>
</dbReference>
<protein>
    <submittedName>
        <fullName evidence="2">Sugar phosphate isomerase/epimerase</fullName>
    </submittedName>
</protein>
<organism evidence="2 3">
    <name type="scientific">Gilvimarinus xylanilyticus</name>
    <dbReference type="NCBI Taxonomy" id="2944139"/>
    <lineage>
        <taxon>Bacteria</taxon>
        <taxon>Pseudomonadati</taxon>
        <taxon>Pseudomonadota</taxon>
        <taxon>Gammaproteobacteria</taxon>
        <taxon>Cellvibrionales</taxon>
        <taxon>Cellvibrionaceae</taxon>
        <taxon>Gilvimarinus</taxon>
    </lineage>
</organism>
<keyword evidence="2" id="KW-0413">Isomerase</keyword>
<dbReference type="InterPro" id="IPR050312">
    <property type="entry name" value="IolE/XylAMocC-like"/>
</dbReference>
<dbReference type="PANTHER" id="PTHR12110">
    <property type="entry name" value="HYDROXYPYRUVATE ISOMERASE"/>
    <property type="match status" value="1"/>
</dbReference>
<feature type="domain" description="Xylose isomerase-like TIM barrel" evidence="1">
    <location>
        <begin position="70"/>
        <end position="300"/>
    </location>
</feature>
<evidence type="ECO:0000313" key="3">
    <source>
        <dbReference type="Proteomes" id="UP001139319"/>
    </source>
</evidence>
<sequence>MASLSRRSFLHALAATSVCGAFPGLTRAQSDAFYFDISLAQWSLHKAFFDQSLSTLDFPSVARTNFDIGAVEYVNQFFMDKAQDQTFLRELKRRADDHNVRNLLIMIDGEGDLSTADEGRRKQAVENHYPWIEAANTIGCHSIRVNLHGAGSAEDWHNASVASLVELAAFSEPLGIKILVENHGGYSSHGAKLAEVLKEADSPYCGSMPDFGNFCYQRADGGLWDSPCIKQYDIYQGVADLMPYAGAVSAKTFRFDEQGNEPDMDYRRLFEIIKNAGYNGYVGIEYEGSELPADQGILATKRLLERVRKELA</sequence>
<keyword evidence="3" id="KW-1185">Reference proteome</keyword>
<dbReference type="AlphaFoldDB" id="A0A9X2I4D0"/>
<dbReference type="EMBL" id="JAMFTH010000003">
    <property type="protein sequence ID" value="MCP8899796.1"/>
    <property type="molecule type" value="Genomic_DNA"/>
</dbReference>
<gene>
    <name evidence="2" type="ORF">M6D89_10855</name>
</gene>
<evidence type="ECO:0000313" key="2">
    <source>
        <dbReference type="EMBL" id="MCP8899796.1"/>
    </source>
</evidence>
<accession>A0A9X2I4D0</accession>
<dbReference type="PANTHER" id="PTHR12110:SF53">
    <property type="entry name" value="BLR5974 PROTEIN"/>
    <property type="match status" value="1"/>
</dbReference>
<dbReference type="InterPro" id="IPR036237">
    <property type="entry name" value="Xyl_isomerase-like_sf"/>
</dbReference>
<evidence type="ECO:0000259" key="1">
    <source>
        <dbReference type="Pfam" id="PF01261"/>
    </source>
</evidence>
<proteinExistence type="predicted"/>
<dbReference type="InterPro" id="IPR006311">
    <property type="entry name" value="TAT_signal"/>
</dbReference>
<name>A0A9X2I4D0_9GAMM</name>
<dbReference type="InterPro" id="IPR013022">
    <property type="entry name" value="Xyl_isomerase-like_TIM-brl"/>
</dbReference>
<reference evidence="2" key="1">
    <citation type="submission" date="2022-05" db="EMBL/GenBank/DDBJ databases">
        <authorList>
            <person name="Sun H.-N."/>
        </authorList>
    </citation>
    <scope>NUCLEOTIDE SEQUENCE</scope>
    <source>
        <strain evidence="2">HB14</strain>
    </source>
</reference>
<dbReference type="Proteomes" id="UP001139319">
    <property type="component" value="Unassembled WGS sequence"/>
</dbReference>
<dbReference type="RefSeq" id="WP_253968094.1">
    <property type="nucleotide sequence ID" value="NZ_JAMFTH010000003.1"/>
</dbReference>
<reference evidence="2" key="2">
    <citation type="submission" date="2023-01" db="EMBL/GenBank/DDBJ databases">
        <title>Gilvimarinus xylanilyticus HB14 isolated from Caulerpa lentillifera aquaculture base in Hainan, China.</title>
        <authorList>
            <person name="Zhang Y.-J."/>
        </authorList>
    </citation>
    <scope>NUCLEOTIDE SEQUENCE</scope>
    <source>
        <strain evidence="2">HB14</strain>
    </source>
</reference>
<dbReference type="SUPFAM" id="SSF51658">
    <property type="entry name" value="Xylose isomerase-like"/>
    <property type="match status" value="1"/>
</dbReference>
<comment type="caution">
    <text evidence="2">The sequence shown here is derived from an EMBL/GenBank/DDBJ whole genome shotgun (WGS) entry which is preliminary data.</text>
</comment>
<dbReference type="Gene3D" id="3.20.20.150">
    <property type="entry name" value="Divalent-metal-dependent TIM barrel enzymes"/>
    <property type="match status" value="1"/>
</dbReference>
<dbReference type="GO" id="GO:0016853">
    <property type="term" value="F:isomerase activity"/>
    <property type="evidence" value="ECO:0007669"/>
    <property type="project" value="UniProtKB-KW"/>
</dbReference>